<evidence type="ECO:0000256" key="1">
    <source>
        <dbReference type="ARBA" id="ARBA00023015"/>
    </source>
</evidence>
<dbReference type="Gene3D" id="1.10.1660.10">
    <property type="match status" value="1"/>
</dbReference>
<dbReference type="Proteomes" id="UP000307943">
    <property type="component" value="Unassembled WGS sequence"/>
</dbReference>
<keyword evidence="3" id="KW-0010">Activator</keyword>
<dbReference type="GO" id="GO:0003677">
    <property type="term" value="F:DNA binding"/>
    <property type="evidence" value="ECO:0007669"/>
    <property type="project" value="UniProtKB-KW"/>
</dbReference>
<evidence type="ECO:0000313" key="7">
    <source>
        <dbReference type="Proteomes" id="UP000307943"/>
    </source>
</evidence>
<name>A0A5C4TA54_9BACL</name>
<evidence type="ECO:0000256" key="2">
    <source>
        <dbReference type="ARBA" id="ARBA00023125"/>
    </source>
</evidence>
<accession>A0A5C4TA54</accession>
<dbReference type="SUPFAM" id="SSF89082">
    <property type="entry name" value="Antibiotic binding domain of TipA-like multidrug resistance regulators"/>
    <property type="match status" value="1"/>
</dbReference>
<keyword evidence="4" id="KW-0804">Transcription</keyword>
<sequence length="245" mass="28220">MRVKEVADLVNISVRTLHHYDEIGLLTPAQITDAGYRLYSDTNLEMLQQILFFRELGLPLKSINAIINDSSFDRQEALELHRNMLLDKRSRLDTMIATIDKTIRHMKGEIQMSNKEKFKGFDFSHNPYEQEARARWGNAAVDKANTKIGSLSKEEQAGMSKEMVALYERMAAVRNSPPESEEAQSAIGEWYRFLNSKDYYYSLEAFKGLGQLYVNDERFTKNIDQFGDGLAQFMCDAMEVYVNNN</sequence>
<gene>
    <name evidence="6" type="ORF">FE784_12145</name>
</gene>
<dbReference type="AlphaFoldDB" id="A0A5C4TA54"/>
<protein>
    <submittedName>
        <fullName evidence="6">MerR family transcriptional regulator</fullName>
    </submittedName>
</protein>
<dbReference type="PANTHER" id="PTHR30204:SF90">
    <property type="entry name" value="HTH-TYPE TRANSCRIPTIONAL ACTIVATOR MTA"/>
    <property type="match status" value="1"/>
</dbReference>
<dbReference type="InterPro" id="IPR009061">
    <property type="entry name" value="DNA-bd_dom_put_sf"/>
</dbReference>
<feature type="domain" description="HTH merR-type" evidence="5">
    <location>
        <begin position="1"/>
        <end position="69"/>
    </location>
</feature>
<dbReference type="Gene3D" id="1.10.490.50">
    <property type="entry name" value="Antibiotic binding domain of TipA-like multidrug resistance regulators"/>
    <property type="match status" value="1"/>
</dbReference>
<dbReference type="InterPro" id="IPR047057">
    <property type="entry name" value="MerR_fam"/>
</dbReference>
<keyword evidence="2" id="KW-0238">DNA-binding</keyword>
<dbReference type="EMBL" id="VDCQ01000014">
    <property type="protein sequence ID" value="TNJ65928.1"/>
    <property type="molecule type" value="Genomic_DNA"/>
</dbReference>
<keyword evidence="1" id="KW-0805">Transcription regulation</keyword>
<evidence type="ECO:0000313" key="6">
    <source>
        <dbReference type="EMBL" id="TNJ65928.1"/>
    </source>
</evidence>
<dbReference type="InterPro" id="IPR000551">
    <property type="entry name" value="MerR-type_HTH_dom"/>
</dbReference>
<dbReference type="PANTHER" id="PTHR30204">
    <property type="entry name" value="REDOX-CYCLING DRUG-SENSING TRANSCRIPTIONAL ACTIVATOR SOXR"/>
    <property type="match status" value="1"/>
</dbReference>
<keyword evidence="7" id="KW-1185">Reference proteome</keyword>
<organism evidence="6 7">
    <name type="scientific">Paenibacillus hemerocallicola</name>
    <dbReference type="NCBI Taxonomy" id="1172614"/>
    <lineage>
        <taxon>Bacteria</taxon>
        <taxon>Bacillati</taxon>
        <taxon>Bacillota</taxon>
        <taxon>Bacilli</taxon>
        <taxon>Bacillales</taxon>
        <taxon>Paenibacillaceae</taxon>
        <taxon>Paenibacillus</taxon>
    </lineage>
</organism>
<dbReference type="OrthoDB" id="9814833at2"/>
<dbReference type="InterPro" id="IPR012925">
    <property type="entry name" value="TipAS_dom"/>
</dbReference>
<dbReference type="Pfam" id="PF07739">
    <property type="entry name" value="TipAS"/>
    <property type="match status" value="1"/>
</dbReference>
<dbReference type="SMART" id="SM00422">
    <property type="entry name" value="HTH_MERR"/>
    <property type="match status" value="1"/>
</dbReference>
<dbReference type="InterPro" id="IPR036244">
    <property type="entry name" value="TipA-like_antibiotic-bd"/>
</dbReference>
<dbReference type="RefSeq" id="WP_139602469.1">
    <property type="nucleotide sequence ID" value="NZ_VDCQ01000014.1"/>
</dbReference>
<evidence type="ECO:0000256" key="3">
    <source>
        <dbReference type="ARBA" id="ARBA00023159"/>
    </source>
</evidence>
<dbReference type="Pfam" id="PF13411">
    <property type="entry name" value="MerR_1"/>
    <property type="match status" value="1"/>
</dbReference>
<dbReference type="PROSITE" id="PS50937">
    <property type="entry name" value="HTH_MERR_2"/>
    <property type="match status" value="1"/>
</dbReference>
<reference evidence="6 7" key="1">
    <citation type="submission" date="2019-05" db="EMBL/GenBank/DDBJ databases">
        <title>We sequenced the genome of Paenibacillus hemerocallicola KCTC 33185 for further insight into its adaptation and study the phylogeny of Paenibacillus.</title>
        <authorList>
            <person name="Narsing Rao M.P."/>
        </authorList>
    </citation>
    <scope>NUCLEOTIDE SEQUENCE [LARGE SCALE GENOMIC DNA]</scope>
    <source>
        <strain evidence="6 7">KCTC 33185</strain>
    </source>
</reference>
<dbReference type="SUPFAM" id="SSF46955">
    <property type="entry name" value="Putative DNA-binding domain"/>
    <property type="match status" value="1"/>
</dbReference>
<dbReference type="CDD" id="cd01106">
    <property type="entry name" value="HTH_TipAL-Mta"/>
    <property type="match status" value="1"/>
</dbReference>
<proteinExistence type="predicted"/>
<comment type="caution">
    <text evidence="6">The sequence shown here is derived from an EMBL/GenBank/DDBJ whole genome shotgun (WGS) entry which is preliminary data.</text>
</comment>
<dbReference type="GO" id="GO:0003700">
    <property type="term" value="F:DNA-binding transcription factor activity"/>
    <property type="evidence" value="ECO:0007669"/>
    <property type="project" value="InterPro"/>
</dbReference>
<evidence type="ECO:0000259" key="5">
    <source>
        <dbReference type="PROSITE" id="PS50937"/>
    </source>
</evidence>
<evidence type="ECO:0000256" key="4">
    <source>
        <dbReference type="ARBA" id="ARBA00023163"/>
    </source>
</evidence>